<dbReference type="EMBL" id="JAINZZ010000008">
    <property type="protein sequence ID" value="MBY8877949.1"/>
    <property type="molecule type" value="Genomic_DNA"/>
</dbReference>
<name>A0ABS7Q845_9ACTN</name>
<dbReference type="CDD" id="cd18876">
    <property type="entry name" value="NUDIX_Hydrolase"/>
    <property type="match status" value="1"/>
</dbReference>
<accession>A0ABS7Q845</accession>
<dbReference type="InterPro" id="IPR015797">
    <property type="entry name" value="NUDIX_hydrolase-like_dom_sf"/>
</dbReference>
<dbReference type="GO" id="GO:0016787">
    <property type="term" value="F:hydrolase activity"/>
    <property type="evidence" value="ECO:0007669"/>
    <property type="project" value="UniProtKB-KW"/>
</dbReference>
<evidence type="ECO:0000256" key="1">
    <source>
        <dbReference type="ARBA" id="ARBA00001946"/>
    </source>
</evidence>
<dbReference type="PANTHER" id="PTHR43046">
    <property type="entry name" value="GDP-MANNOSE MANNOSYL HYDROLASE"/>
    <property type="match status" value="1"/>
</dbReference>
<evidence type="ECO:0000256" key="3">
    <source>
        <dbReference type="ARBA" id="ARBA00022842"/>
    </source>
</evidence>
<evidence type="ECO:0000256" key="2">
    <source>
        <dbReference type="ARBA" id="ARBA00022801"/>
    </source>
</evidence>
<evidence type="ECO:0000313" key="5">
    <source>
        <dbReference type="EMBL" id="MBY8877949.1"/>
    </source>
</evidence>
<proteinExistence type="predicted"/>
<evidence type="ECO:0000313" key="6">
    <source>
        <dbReference type="Proteomes" id="UP000778578"/>
    </source>
</evidence>
<dbReference type="RefSeq" id="WP_222962096.1">
    <property type="nucleotide sequence ID" value="NZ_JAINZZ010000008.1"/>
</dbReference>
<feature type="domain" description="Nudix hydrolase" evidence="4">
    <location>
        <begin position="13"/>
        <end position="147"/>
    </location>
</feature>
<comment type="caution">
    <text evidence="5">The sequence shown here is derived from an EMBL/GenBank/DDBJ whole genome shotgun (WGS) entry which is preliminary data.</text>
</comment>
<dbReference type="Proteomes" id="UP000778578">
    <property type="component" value="Unassembled WGS sequence"/>
</dbReference>
<dbReference type="Gene3D" id="3.90.79.10">
    <property type="entry name" value="Nucleoside Triphosphate Pyrophosphohydrolase"/>
    <property type="match status" value="1"/>
</dbReference>
<organism evidence="5 6">
    <name type="scientific">Actinacidiphila acidipaludis</name>
    <dbReference type="NCBI Taxonomy" id="2873382"/>
    <lineage>
        <taxon>Bacteria</taxon>
        <taxon>Bacillati</taxon>
        <taxon>Actinomycetota</taxon>
        <taxon>Actinomycetes</taxon>
        <taxon>Kitasatosporales</taxon>
        <taxon>Streptomycetaceae</taxon>
        <taxon>Actinacidiphila</taxon>
    </lineage>
</organism>
<sequence>MSTDFAAYIAGLPKILAGANTLFRSADGRVLLVEPNYRDDGTWTLPGGTVESDDGETPRQAARRESLEEIGLDLPPGALLAVDWIVWPGRPALTSFLYDGGVLTEQQLSAVHVQEEELDSWRLVSVEELDRYLTAGAARRVRAALAALFAGTGPAELVNGRRADSVAAPDTP</sequence>
<comment type="cofactor">
    <cofactor evidence="1">
        <name>Mg(2+)</name>
        <dbReference type="ChEBI" id="CHEBI:18420"/>
    </cofactor>
</comment>
<dbReference type="PANTHER" id="PTHR43046:SF12">
    <property type="entry name" value="GDP-MANNOSE MANNOSYL HYDROLASE"/>
    <property type="match status" value="1"/>
</dbReference>
<evidence type="ECO:0000259" key="4">
    <source>
        <dbReference type="PROSITE" id="PS51462"/>
    </source>
</evidence>
<dbReference type="SUPFAM" id="SSF55811">
    <property type="entry name" value="Nudix"/>
    <property type="match status" value="1"/>
</dbReference>
<dbReference type="PROSITE" id="PS51462">
    <property type="entry name" value="NUDIX"/>
    <property type="match status" value="1"/>
</dbReference>
<dbReference type="InterPro" id="IPR000086">
    <property type="entry name" value="NUDIX_hydrolase_dom"/>
</dbReference>
<dbReference type="Pfam" id="PF00293">
    <property type="entry name" value="NUDIX"/>
    <property type="match status" value="1"/>
</dbReference>
<protein>
    <submittedName>
        <fullName evidence="5">NUDIX hydrolase</fullName>
    </submittedName>
</protein>
<keyword evidence="3" id="KW-0460">Magnesium</keyword>
<gene>
    <name evidence="5" type="ORF">K7862_09950</name>
</gene>
<keyword evidence="2 5" id="KW-0378">Hydrolase</keyword>
<keyword evidence="6" id="KW-1185">Reference proteome</keyword>
<reference evidence="5 6" key="1">
    <citation type="submission" date="2021-08" db="EMBL/GenBank/DDBJ databases">
        <title>WGS of actinomycetes from Thailand.</title>
        <authorList>
            <person name="Thawai C."/>
        </authorList>
    </citation>
    <scope>NUCLEOTIDE SEQUENCE [LARGE SCALE GENOMIC DNA]</scope>
    <source>
        <strain evidence="5 6">PLK6-54</strain>
    </source>
</reference>